<protein>
    <submittedName>
        <fullName evidence="3">UPF0213 protein</fullName>
    </submittedName>
</protein>
<evidence type="ECO:0000313" key="4">
    <source>
        <dbReference type="Proteomes" id="UP000634004"/>
    </source>
</evidence>
<dbReference type="SUPFAM" id="SSF82771">
    <property type="entry name" value="GIY-YIG endonuclease"/>
    <property type="match status" value="1"/>
</dbReference>
<evidence type="ECO:0000313" key="3">
    <source>
        <dbReference type="EMBL" id="GHA96203.1"/>
    </source>
</evidence>
<dbReference type="Pfam" id="PF01541">
    <property type="entry name" value="GIY-YIG"/>
    <property type="match status" value="1"/>
</dbReference>
<dbReference type="PANTHER" id="PTHR34477:SF1">
    <property type="entry name" value="UPF0213 PROTEIN YHBQ"/>
    <property type="match status" value="1"/>
</dbReference>
<sequence>MSDWTVYMLRCADGSLYTGIAKDAVARLATHNAGRGAKYTKARRPVAMIYSEPADCRSTASKREYAIKQLRRSEKLALIQS</sequence>
<dbReference type="InterPro" id="IPR035901">
    <property type="entry name" value="GIY-YIG_endonuc_sf"/>
</dbReference>
<dbReference type="CDD" id="cd10456">
    <property type="entry name" value="GIY-YIG_UPF0213"/>
    <property type="match status" value="1"/>
</dbReference>
<dbReference type="InterPro" id="IPR000305">
    <property type="entry name" value="GIY-YIG_endonuc"/>
</dbReference>
<feature type="domain" description="GIY-YIG" evidence="2">
    <location>
        <begin position="2"/>
        <end position="77"/>
    </location>
</feature>
<gene>
    <name evidence="3" type="ORF">GCM10009069_19000</name>
</gene>
<reference evidence="3" key="2">
    <citation type="submission" date="2020-09" db="EMBL/GenBank/DDBJ databases">
        <authorList>
            <person name="Sun Q."/>
            <person name="Kim S."/>
        </authorList>
    </citation>
    <scope>NUCLEOTIDE SEQUENCE</scope>
    <source>
        <strain evidence="3">KCTC 32513</strain>
    </source>
</reference>
<name>A0A8J3CSS6_9PROT</name>
<dbReference type="Proteomes" id="UP000634004">
    <property type="component" value="Unassembled WGS sequence"/>
</dbReference>
<dbReference type="EMBL" id="BMZH01000007">
    <property type="protein sequence ID" value="GHA96203.1"/>
    <property type="molecule type" value="Genomic_DNA"/>
</dbReference>
<evidence type="ECO:0000256" key="1">
    <source>
        <dbReference type="ARBA" id="ARBA00007435"/>
    </source>
</evidence>
<dbReference type="PANTHER" id="PTHR34477">
    <property type="entry name" value="UPF0213 PROTEIN YHBQ"/>
    <property type="match status" value="1"/>
</dbReference>
<comment type="similarity">
    <text evidence="1">Belongs to the UPF0213 family.</text>
</comment>
<dbReference type="AlphaFoldDB" id="A0A8J3CSS6"/>
<organism evidence="3 4">
    <name type="scientific">Algimonas arctica</name>
    <dbReference type="NCBI Taxonomy" id="1479486"/>
    <lineage>
        <taxon>Bacteria</taxon>
        <taxon>Pseudomonadati</taxon>
        <taxon>Pseudomonadota</taxon>
        <taxon>Alphaproteobacteria</taxon>
        <taxon>Maricaulales</taxon>
        <taxon>Robiginitomaculaceae</taxon>
        <taxon>Algimonas</taxon>
    </lineage>
</organism>
<comment type="caution">
    <text evidence="3">The sequence shown here is derived from an EMBL/GenBank/DDBJ whole genome shotgun (WGS) entry which is preliminary data.</text>
</comment>
<proteinExistence type="inferred from homology"/>
<dbReference type="InterPro" id="IPR050190">
    <property type="entry name" value="UPF0213_domain"/>
</dbReference>
<dbReference type="Gene3D" id="3.40.1440.10">
    <property type="entry name" value="GIY-YIG endonuclease"/>
    <property type="match status" value="1"/>
</dbReference>
<keyword evidence="4" id="KW-1185">Reference proteome</keyword>
<dbReference type="RefSeq" id="WP_189497812.1">
    <property type="nucleotide sequence ID" value="NZ_BMZH01000007.1"/>
</dbReference>
<accession>A0A8J3CSS6</accession>
<dbReference type="PROSITE" id="PS50164">
    <property type="entry name" value="GIY_YIG"/>
    <property type="match status" value="1"/>
</dbReference>
<reference evidence="3" key="1">
    <citation type="journal article" date="2014" name="Int. J. Syst. Evol. Microbiol.">
        <title>Complete genome sequence of Corynebacterium casei LMG S-19264T (=DSM 44701T), isolated from a smear-ripened cheese.</title>
        <authorList>
            <consortium name="US DOE Joint Genome Institute (JGI-PGF)"/>
            <person name="Walter F."/>
            <person name="Albersmeier A."/>
            <person name="Kalinowski J."/>
            <person name="Ruckert C."/>
        </authorList>
    </citation>
    <scope>NUCLEOTIDE SEQUENCE</scope>
    <source>
        <strain evidence="3">KCTC 32513</strain>
    </source>
</reference>
<evidence type="ECO:0000259" key="2">
    <source>
        <dbReference type="PROSITE" id="PS50164"/>
    </source>
</evidence>